<dbReference type="RefSeq" id="WP_040372418.1">
    <property type="nucleotide sequence ID" value="NZ_CP068053.1"/>
</dbReference>
<sequence length="399" mass="43864">MKNRERFNLQLVVASQMFSTFASVSGTFVIGWMVFELTGSKVAMGSLWLVSISAQMLVQFIIGPLIDKYKRTSVMKLTELVRMLSYGAILLFQTTGQSSVIVLYLASFLSSLAVYDAAANALIPKWVHRRILVKINAKISGLVQFARFVSFPISGLLVGMYGTKITLEIIIVLFVLSFAALVWTQEKPAKVQRKQTWVNQFKTGLAIYKNQKILLILGLFVSITSFGVFATQAMYIPYVTEILGRTSSAYGFFAAAFPLGYIAGTVIVGRLREPKALYPIMLTTLCFGGLTYIALGSTTMFWTACLIEFAAGIAMPFWNVYSSTLYHRLVPEEIMGQVLSVRFLLTKAAAPLGIVYGTFCASAYGLPALFLSVGILICLVSGAGIAFVRVFTQPSLTRE</sequence>
<keyword evidence="5 7" id="KW-1133">Transmembrane helix</keyword>
<feature type="transmembrane region" description="Helical" evidence="7">
    <location>
        <begin position="12"/>
        <end position="35"/>
    </location>
</feature>
<dbReference type="PANTHER" id="PTHR23513">
    <property type="entry name" value="INTEGRAL MEMBRANE EFFLUX PROTEIN-RELATED"/>
    <property type="match status" value="1"/>
</dbReference>
<dbReference type="AlphaFoldDB" id="A0A974NKP1"/>
<comment type="subcellular location">
    <subcellularLocation>
        <location evidence="1">Cell membrane</location>
        <topology evidence="1">Multi-pass membrane protein</topology>
    </subcellularLocation>
</comment>
<keyword evidence="6 7" id="KW-0472">Membrane</keyword>
<keyword evidence="4 7" id="KW-0812">Transmembrane</keyword>
<reference evidence="9 10" key="1">
    <citation type="submission" date="2021-01" db="EMBL/GenBank/DDBJ databases">
        <title>FDA dAtabase for Regulatory Grade micrObial Sequences (FDA-ARGOS): Supporting development and validation of Infectious Disease Dx tests.</title>
        <authorList>
            <person name="Nelson B."/>
            <person name="Plummer A."/>
            <person name="Tallon L."/>
            <person name="Sadzewicz L."/>
            <person name="Zhao X."/>
            <person name="Boylan J."/>
            <person name="Ott S."/>
            <person name="Bowen H."/>
            <person name="Vavikolanu K."/>
            <person name="Mehta A."/>
            <person name="Aluvathingal J."/>
            <person name="Nadendla S."/>
            <person name="Myers T."/>
            <person name="Yan Y."/>
            <person name="Sichtig H."/>
        </authorList>
    </citation>
    <scope>NUCLEOTIDE SEQUENCE [LARGE SCALE GENOMIC DNA]</scope>
    <source>
        <strain evidence="9 10">FDAARGOS_1161</strain>
    </source>
</reference>
<dbReference type="InterPro" id="IPR036259">
    <property type="entry name" value="MFS_trans_sf"/>
</dbReference>
<evidence type="ECO:0000313" key="10">
    <source>
        <dbReference type="Proteomes" id="UP000595254"/>
    </source>
</evidence>
<feature type="transmembrane region" description="Helical" evidence="7">
    <location>
        <begin position="276"/>
        <end position="295"/>
    </location>
</feature>
<organism evidence="9 10">
    <name type="scientific">Peribacillus psychrosaccharolyticus</name>
    <name type="common">Bacillus psychrosaccharolyticus</name>
    <dbReference type="NCBI Taxonomy" id="1407"/>
    <lineage>
        <taxon>Bacteria</taxon>
        <taxon>Bacillati</taxon>
        <taxon>Bacillota</taxon>
        <taxon>Bacilli</taxon>
        <taxon>Bacillales</taxon>
        <taxon>Bacillaceae</taxon>
        <taxon>Peribacillus</taxon>
    </lineage>
</organism>
<dbReference type="PROSITE" id="PS50850">
    <property type="entry name" value="MFS"/>
    <property type="match status" value="1"/>
</dbReference>
<protein>
    <submittedName>
        <fullName evidence="9">MFS transporter</fullName>
    </submittedName>
</protein>
<dbReference type="SUPFAM" id="SSF103473">
    <property type="entry name" value="MFS general substrate transporter"/>
    <property type="match status" value="1"/>
</dbReference>
<dbReference type="InterPro" id="IPR020846">
    <property type="entry name" value="MFS_dom"/>
</dbReference>
<name>A0A974NKP1_PERPY</name>
<evidence type="ECO:0000256" key="3">
    <source>
        <dbReference type="ARBA" id="ARBA00022475"/>
    </source>
</evidence>
<dbReference type="Proteomes" id="UP000595254">
    <property type="component" value="Chromosome"/>
</dbReference>
<feature type="transmembrane region" description="Helical" evidence="7">
    <location>
        <begin position="301"/>
        <end position="321"/>
    </location>
</feature>
<feature type="transmembrane region" description="Helical" evidence="7">
    <location>
        <begin position="165"/>
        <end position="184"/>
    </location>
</feature>
<dbReference type="Gene3D" id="1.20.1250.20">
    <property type="entry name" value="MFS general substrate transporter like domains"/>
    <property type="match status" value="1"/>
</dbReference>
<feature type="transmembrane region" description="Helical" evidence="7">
    <location>
        <begin position="213"/>
        <end position="236"/>
    </location>
</feature>
<dbReference type="InterPro" id="IPR011701">
    <property type="entry name" value="MFS"/>
</dbReference>
<dbReference type="KEGG" id="ppsr:I6J18_18025"/>
<gene>
    <name evidence="9" type="ORF">I6J18_18025</name>
</gene>
<keyword evidence="2" id="KW-0813">Transport</keyword>
<evidence type="ECO:0000256" key="5">
    <source>
        <dbReference type="ARBA" id="ARBA00022989"/>
    </source>
</evidence>
<dbReference type="CDD" id="cd06173">
    <property type="entry name" value="MFS_MefA_like"/>
    <property type="match status" value="1"/>
</dbReference>
<feature type="transmembrane region" description="Helical" evidence="7">
    <location>
        <begin position="248"/>
        <end position="269"/>
    </location>
</feature>
<evidence type="ECO:0000256" key="4">
    <source>
        <dbReference type="ARBA" id="ARBA00022692"/>
    </source>
</evidence>
<feature type="transmembrane region" description="Helical" evidence="7">
    <location>
        <begin position="370"/>
        <end position="391"/>
    </location>
</feature>
<keyword evidence="10" id="KW-1185">Reference proteome</keyword>
<evidence type="ECO:0000313" key="9">
    <source>
        <dbReference type="EMBL" id="QQS99481.1"/>
    </source>
</evidence>
<dbReference type="PANTHER" id="PTHR23513:SF6">
    <property type="entry name" value="MAJOR FACILITATOR SUPERFAMILY ASSOCIATED DOMAIN-CONTAINING PROTEIN"/>
    <property type="match status" value="1"/>
</dbReference>
<evidence type="ECO:0000256" key="6">
    <source>
        <dbReference type="ARBA" id="ARBA00023136"/>
    </source>
</evidence>
<evidence type="ECO:0000259" key="8">
    <source>
        <dbReference type="PROSITE" id="PS50850"/>
    </source>
</evidence>
<accession>A0A974NKP1</accession>
<dbReference type="GO" id="GO:0022857">
    <property type="term" value="F:transmembrane transporter activity"/>
    <property type="evidence" value="ECO:0007669"/>
    <property type="project" value="InterPro"/>
</dbReference>
<evidence type="ECO:0000256" key="7">
    <source>
        <dbReference type="SAM" id="Phobius"/>
    </source>
</evidence>
<feature type="transmembrane region" description="Helical" evidence="7">
    <location>
        <begin position="47"/>
        <end position="65"/>
    </location>
</feature>
<dbReference type="Pfam" id="PF07690">
    <property type="entry name" value="MFS_1"/>
    <property type="match status" value="1"/>
</dbReference>
<proteinExistence type="predicted"/>
<keyword evidence="3" id="KW-1003">Cell membrane</keyword>
<feature type="transmembrane region" description="Helical" evidence="7">
    <location>
        <begin position="341"/>
        <end position="364"/>
    </location>
</feature>
<dbReference type="GO" id="GO:0005886">
    <property type="term" value="C:plasma membrane"/>
    <property type="evidence" value="ECO:0007669"/>
    <property type="project" value="UniProtKB-SubCell"/>
</dbReference>
<evidence type="ECO:0000256" key="2">
    <source>
        <dbReference type="ARBA" id="ARBA00022448"/>
    </source>
</evidence>
<feature type="domain" description="Major facilitator superfamily (MFS) profile" evidence="8">
    <location>
        <begin position="211"/>
        <end position="399"/>
    </location>
</feature>
<dbReference type="EMBL" id="CP068053">
    <property type="protein sequence ID" value="QQS99481.1"/>
    <property type="molecule type" value="Genomic_DNA"/>
</dbReference>
<evidence type="ECO:0000256" key="1">
    <source>
        <dbReference type="ARBA" id="ARBA00004651"/>
    </source>
</evidence>